<dbReference type="SUPFAM" id="SSF50022">
    <property type="entry name" value="ISP domain"/>
    <property type="match status" value="1"/>
</dbReference>
<dbReference type="Pfam" id="PF00355">
    <property type="entry name" value="Rieske"/>
    <property type="match status" value="1"/>
</dbReference>
<name>A0A6J7UH30_9ZZZZ</name>
<dbReference type="InterPro" id="IPR001663">
    <property type="entry name" value="Rng_hydr_dOase-A"/>
</dbReference>
<dbReference type="GO" id="GO:0005506">
    <property type="term" value="F:iron ion binding"/>
    <property type="evidence" value="ECO:0007669"/>
    <property type="project" value="InterPro"/>
</dbReference>
<dbReference type="EMBL" id="CAFBQU010000010">
    <property type="protein sequence ID" value="CAB5063487.1"/>
    <property type="molecule type" value="Genomic_DNA"/>
</dbReference>
<keyword evidence="3" id="KW-0479">Metal-binding</keyword>
<protein>
    <submittedName>
        <fullName evidence="9">Unannotated protein</fullName>
    </submittedName>
</protein>
<evidence type="ECO:0000256" key="6">
    <source>
        <dbReference type="ARBA" id="ARBA00023014"/>
    </source>
</evidence>
<dbReference type="InterPro" id="IPR017941">
    <property type="entry name" value="Rieske_2Fe-2S"/>
</dbReference>
<evidence type="ECO:0000256" key="5">
    <source>
        <dbReference type="ARBA" id="ARBA00023004"/>
    </source>
</evidence>
<evidence type="ECO:0000313" key="9">
    <source>
        <dbReference type="EMBL" id="CAB5063487.1"/>
    </source>
</evidence>
<evidence type="ECO:0000259" key="7">
    <source>
        <dbReference type="PROSITE" id="PS51296"/>
    </source>
</evidence>
<dbReference type="InterPro" id="IPR015879">
    <property type="entry name" value="Ring_hydroxy_dOase_asu_C_dom"/>
</dbReference>
<dbReference type="InterPro" id="IPR036922">
    <property type="entry name" value="Rieske_2Fe-2S_sf"/>
</dbReference>
<keyword evidence="5" id="KW-0408">Iron</keyword>
<evidence type="ECO:0000256" key="3">
    <source>
        <dbReference type="ARBA" id="ARBA00022723"/>
    </source>
</evidence>
<keyword evidence="6" id="KW-0411">Iron-sulfur</keyword>
<dbReference type="SUPFAM" id="SSF55961">
    <property type="entry name" value="Bet v1-like"/>
    <property type="match status" value="1"/>
</dbReference>
<dbReference type="GO" id="GO:0051537">
    <property type="term" value="F:2 iron, 2 sulfur cluster binding"/>
    <property type="evidence" value="ECO:0007669"/>
    <property type="project" value="UniProtKB-KW"/>
</dbReference>
<proteinExistence type="predicted"/>
<dbReference type="CDD" id="cd00680">
    <property type="entry name" value="RHO_alpha_C"/>
    <property type="match status" value="1"/>
</dbReference>
<dbReference type="CDD" id="cd03469">
    <property type="entry name" value="Rieske_RO_Alpha_N"/>
    <property type="match status" value="1"/>
</dbReference>
<dbReference type="AlphaFoldDB" id="A0A6J7UH30"/>
<sequence>MDAALIERLTREMEAQFARPGEPAGFPKFHDISVDRYITDEFYELERKHLWSKVWVMAGRAEDIPNPGDYFTFGDLKVPIVIVRGNDMKVRAFYNTCQHRGAPVVRDKMGCANQLRCQYHGWVYSIDNGSLVSIPDERDFIDFCREDKFLTTISCDVWQGWVFVNQDPNAASLQEWFGVPFAQMEELAGEELRAVGPRSMTIPCNWKVTAEAFFEVYHFKFIHDRGGWSALDNRGATMGLFPNGCSRMVTPFSKKAVEMRGMKDWSDFQKFSDPRFIDIPSVNNLIRSTSTAFSLFPNLIAPVAAYGYPFLMFWPIDKKTTRLDWVHYAPKDWEGDELPPHWQQRMDEFDHIMDEDKRNMAPMQESLESPAMKGIVVNYQERRIWNFHEQVDRMIGIENIPEHMRVQQLLAPYIERE</sequence>
<dbReference type="GO" id="GO:0016491">
    <property type="term" value="F:oxidoreductase activity"/>
    <property type="evidence" value="ECO:0007669"/>
    <property type="project" value="UniProtKB-KW"/>
</dbReference>
<evidence type="ECO:0000256" key="4">
    <source>
        <dbReference type="ARBA" id="ARBA00023002"/>
    </source>
</evidence>
<dbReference type="Gene3D" id="2.102.10.10">
    <property type="entry name" value="Rieske [2Fe-2S] iron-sulphur domain"/>
    <property type="match status" value="1"/>
</dbReference>
<reference evidence="9" key="1">
    <citation type="submission" date="2020-05" db="EMBL/GenBank/DDBJ databases">
        <authorList>
            <person name="Chiriac C."/>
            <person name="Salcher M."/>
            <person name="Ghai R."/>
            <person name="Kavagutti S V."/>
        </authorList>
    </citation>
    <scope>NUCLEOTIDE SEQUENCE</scope>
</reference>
<dbReference type="PROSITE" id="PS51296">
    <property type="entry name" value="RIESKE"/>
    <property type="match status" value="1"/>
</dbReference>
<dbReference type="Pfam" id="PF00848">
    <property type="entry name" value="Ring_hydroxyl_A"/>
    <property type="match status" value="1"/>
</dbReference>
<keyword evidence="4" id="KW-0560">Oxidoreductase</keyword>
<dbReference type="PANTHER" id="PTHR43756">
    <property type="entry name" value="CHOLINE MONOOXYGENASE, CHLOROPLASTIC"/>
    <property type="match status" value="1"/>
</dbReference>
<evidence type="ECO:0000256" key="1">
    <source>
        <dbReference type="ARBA" id="ARBA00001962"/>
    </source>
</evidence>
<keyword evidence="2" id="KW-0001">2Fe-2S</keyword>
<dbReference type="PANTHER" id="PTHR43756:SF5">
    <property type="entry name" value="CHOLINE MONOOXYGENASE, CHLOROPLASTIC"/>
    <property type="match status" value="1"/>
</dbReference>
<comment type="cofactor">
    <cofactor evidence="1">
        <name>Fe cation</name>
        <dbReference type="ChEBI" id="CHEBI:24875"/>
    </cofactor>
</comment>
<dbReference type="EMBL" id="CAFBPN010000009">
    <property type="protein sequence ID" value="CAB5012227.1"/>
    <property type="molecule type" value="Genomic_DNA"/>
</dbReference>
<dbReference type="Gene3D" id="3.90.380.10">
    <property type="entry name" value="Naphthalene 1,2-dioxygenase Alpha Subunit, Chain A, domain 1"/>
    <property type="match status" value="2"/>
</dbReference>
<gene>
    <name evidence="8" type="ORF">UFOPK4098_00360</name>
    <name evidence="9" type="ORF">UFOPK4347_00600</name>
</gene>
<organism evidence="9">
    <name type="scientific">freshwater metagenome</name>
    <dbReference type="NCBI Taxonomy" id="449393"/>
    <lineage>
        <taxon>unclassified sequences</taxon>
        <taxon>metagenomes</taxon>
        <taxon>ecological metagenomes</taxon>
    </lineage>
</organism>
<accession>A0A6J7UH30</accession>
<evidence type="ECO:0000313" key="8">
    <source>
        <dbReference type="EMBL" id="CAB5012227.1"/>
    </source>
</evidence>
<feature type="domain" description="Rieske" evidence="7">
    <location>
        <begin position="55"/>
        <end position="164"/>
    </location>
</feature>
<evidence type="ECO:0000256" key="2">
    <source>
        <dbReference type="ARBA" id="ARBA00022714"/>
    </source>
</evidence>
<dbReference type="PRINTS" id="PR00090">
    <property type="entry name" value="RNGDIOXGNASE"/>
</dbReference>